<dbReference type="Proteomes" id="UP000272193">
    <property type="component" value="Unassembled WGS sequence"/>
</dbReference>
<dbReference type="RefSeq" id="WP_124219535.1">
    <property type="nucleotide sequence ID" value="NZ_RKQL01000001.1"/>
</dbReference>
<comment type="caution">
    <text evidence="2">The sequence shown here is derived from an EMBL/GenBank/DDBJ whole genome shotgun (WGS) entry which is preliminary data.</text>
</comment>
<protein>
    <submittedName>
        <fullName evidence="2">Uncharacterized protein</fullName>
    </submittedName>
</protein>
<proteinExistence type="predicted"/>
<dbReference type="EMBL" id="RKQL01000001">
    <property type="protein sequence ID" value="RPE72541.1"/>
    <property type="molecule type" value="Genomic_DNA"/>
</dbReference>
<keyword evidence="1" id="KW-0175">Coiled coil</keyword>
<sequence length="222" mass="23984">MFAICDPMTGWVLAVSSDPQSGGPDLVRVPLPSNFDERDIGEWRYQDGALVRDAAAALAAIKARRVAEIRRFAAAQIAALDWRIERAEERDRLGLPGEMVTDVLLEREAIRRASNRCEAEIASAQDDAAVKAVTFAVTDADRATPLRITRLQFLSRFTDTEMQTVLGAAKSSPMLEAALLKWQTAEGIVLSDPATLAGVQALEMAGLIAPGRAAEILNPQGD</sequence>
<dbReference type="AlphaFoldDB" id="A0A3N4UY47"/>
<dbReference type="OrthoDB" id="8914081at2"/>
<reference evidence="2 3" key="1">
    <citation type="submission" date="2018-11" db="EMBL/GenBank/DDBJ databases">
        <title>Genomic Encyclopedia of Type Strains, Phase IV (KMG-IV): sequencing the most valuable type-strain genomes for metagenomic binning, comparative biology and taxonomic classification.</title>
        <authorList>
            <person name="Goeker M."/>
        </authorList>
    </citation>
    <scope>NUCLEOTIDE SEQUENCE [LARGE SCALE GENOMIC DNA]</scope>
    <source>
        <strain evidence="2 3">DSM 101684</strain>
    </source>
</reference>
<organism evidence="2 3">
    <name type="scientific">Tibeticola sediminis</name>
    <dbReference type="NCBI Taxonomy" id="1917811"/>
    <lineage>
        <taxon>Bacteria</taxon>
        <taxon>Pseudomonadati</taxon>
        <taxon>Pseudomonadota</taxon>
        <taxon>Betaproteobacteria</taxon>
        <taxon>Burkholderiales</taxon>
        <taxon>Comamonadaceae</taxon>
        <taxon>Tibeticola</taxon>
    </lineage>
</organism>
<accession>A0A3N4UY47</accession>
<name>A0A3N4UY47_9BURK</name>
<feature type="coiled-coil region" evidence="1">
    <location>
        <begin position="70"/>
        <end position="127"/>
    </location>
</feature>
<evidence type="ECO:0000313" key="3">
    <source>
        <dbReference type="Proteomes" id="UP000272193"/>
    </source>
</evidence>
<evidence type="ECO:0000256" key="1">
    <source>
        <dbReference type="SAM" id="Coils"/>
    </source>
</evidence>
<evidence type="ECO:0000313" key="2">
    <source>
        <dbReference type="EMBL" id="RPE72541.1"/>
    </source>
</evidence>
<keyword evidence="3" id="KW-1185">Reference proteome</keyword>
<gene>
    <name evidence="2" type="ORF">EDC62_0232</name>
</gene>